<feature type="non-terminal residue" evidence="1">
    <location>
        <position position="1"/>
    </location>
</feature>
<dbReference type="AlphaFoldDB" id="A0A0F9GLA8"/>
<sequence>RQFRRKEAGTVRGAGAALGGVTAGAGVNSLGDALAPILAFNRGRISQKALARVDLQRMAFSADEQTNLPPRVLGSMSLRPGWEHLFSTNGDAAAKYIPFIFSTTDTALLEITASGVRVAISDEIVTRVSVTSTITNGTFDTDLTGWTDADETGAASAWLTGGYLELVGTLFDAAIRRQEVTVALHEQGVEHGVTFDIERGPVSIKIGSTSGGAEYVSEQELGTGTHSFAFTPTGNFHIELAGRAQAKSLVDSVTVDSSGDFTLPSPWGASDLDNLRWDQSGNVLFISCDGFQQRRLERPTSAAPKSWGISLYQPNDGPFRGINTSTIKLTPSALTGDITLTASRALFESTHVGALFSITSIGQKVSAALTGEDQFTDDDSMRIIGVGNSRIFDVDITGTWVATITLQRSIDETGSWVDVTTYTTNQNTTHDDGLDNTIAFYRLGIKTGDYTSGTPTVTLESSSGGIKGIARVTAFTSVTSVSAAVLSNFGGTGASRDWQEGSWSDFRGFPSAIRFYNGRLWSVGKGRFFGSISDAFDSFDEDFEGDAGPINRSIGQGPVDVVNWLLPLQRMIAGTAGAEISVRSTSLDETLTPDNFNLKDASTQGSATVPAVKIDSTGIFVQRGTTRVYELTLTASASSAFSGDYAPTDLTDIIPEIGEPGIVRMAIQRQPDTRLHCIRSDGTVAMLVREPANEVLAWIDIETRSGDSVEDVVILPGTIEDAVYYQVKRTVNGSTVRYLEKWALESETVGGTLNKQADSFATFTNSPAAASVPAGTASHLVAESVVVWADGLCLTDANGDIATFTVDGDGGIAALTNG</sequence>
<reference evidence="1" key="1">
    <citation type="journal article" date="2015" name="Nature">
        <title>Complex archaea that bridge the gap between prokaryotes and eukaryotes.</title>
        <authorList>
            <person name="Spang A."/>
            <person name="Saw J.H."/>
            <person name="Jorgensen S.L."/>
            <person name="Zaremba-Niedzwiedzka K."/>
            <person name="Martijn J."/>
            <person name="Lind A.E."/>
            <person name="van Eijk R."/>
            <person name="Schleper C."/>
            <person name="Guy L."/>
            <person name="Ettema T.J."/>
        </authorList>
    </citation>
    <scope>NUCLEOTIDE SEQUENCE</scope>
</reference>
<comment type="caution">
    <text evidence="1">The sequence shown here is derived from an EMBL/GenBank/DDBJ whole genome shotgun (WGS) entry which is preliminary data.</text>
</comment>
<evidence type="ECO:0000313" key="1">
    <source>
        <dbReference type="EMBL" id="KKL91251.1"/>
    </source>
</evidence>
<name>A0A0F9GLA8_9ZZZZ</name>
<feature type="non-terminal residue" evidence="1">
    <location>
        <position position="818"/>
    </location>
</feature>
<gene>
    <name evidence="1" type="ORF">LCGC14_1896560</name>
</gene>
<protein>
    <submittedName>
        <fullName evidence="1">Uncharacterized protein</fullName>
    </submittedName>
</protein>
<accession>A0A0F9GLA8</accession>
<dbReference type="EMBL" id="LAZR01019781">
    <property type="protein sequence ID" value="KKL91251.1"/>
    <property type="molecule type" value="Genomic_DNA"/>
</dbReference>
<organism evidence="1">
    <name type="scientific">marine sediment metagenome</name>
    <dbReference type="NCBI Taxonomy" id="412755"/>
    <lineage>
        <taxon>unclassified sequences</taxon>
        <taxon>metagenomes</taxon>
        <taxon>ecological metagenomes</taxon>
    </lineage>
</organism>
<proteinExistence type="predicted"/>